<evidence type="ECO:0000256" key="1">
    <source>
        <dbReference type="ARBA" id="ARBA00004141"/>
    </source>
</evidence>
<dbReference type="GO" id="GO:0140359">
    <property type="term" value="F:ABC-type transporter activity"/>
    <property type="evidence" value="ECO:0007669"/>
    <property type="project" value="InterPro"/>
</dbReference>
<dbReference type="RefSeq" id="WP_203981858.1">
    <property type="nucleotide sequence ID" value="NZ_BOOU01000002.1"/>
</dbReference>
<feature type="transmembrane region" description="Helical" evidence="5">
    <location>
        <begin position="242"/>
        <end position="260"/>
    </location>
</feature>
<dbReference type="PANTHER" id="PTHR43229">
    <property type="entry name" value="NODULATION PROTEIN J"/>
    <property type="match status" value="1"/>
</dbReference>
<dbReference type="PANTHER" id="PTHR43229:SF2">
    <property type="entry name" value="NODULATION PROTEIN J"/>
    <property type="match status" value="1"/>
</dbReference>
<evidence type="ECO:0000313" key="7">
    <source>
        <dbReference type="EMBL" id="GII75190.1"/>
    </source>
</evidence>
<gene>
    <name evidence="7" type="ORF">Sru01_01720</name>
</gene>
<dbReference type="PROSITE" id="PS51012">
    <property type="entry name" value="ABC_TM2"/>
    <property type="match status" value="1"/>
</dbReference>
<sequence>MSVLSFPVQVGWATFRRTWRVTRRAYPWSYFIGTLMLGVFTVGLAHLGLQAIGGGQVAAGFTAATGSADYLGYITVGAAAFMFTTHGVLWVGKALIEEQRAGTLGALLLAPARRLPYLLGFAGFAFTAIALEVAVLLGCALALGARPAAMGASQAALAVLTLGVAVFGMSVVLGGVMITAGEAHITQNTVFFAIALLSGFTFPRQDLPVVLQWLGELVPTTAAMDVIRGVFTTGAGVPPGRAAVAVLLGLAYTAAGLAYLPRAERHSMERNH</sequence>
<feature type="transmembrane region" description="Helical" evidence="5">
    <location>
        <begin position="185"/>
        <end position="203"/>
    </location>
</feature>
<accession>A0A919QYJ8</accession>
<comment type="similarity">
    <text evidence="5">Belongs to the ABC-2 integral membrane protein family.</text>
</comment>
<dbReference type="EMBL" id="BOOU01000002">
    <property type="protein sequence ID" value="GII75190.1"/>
    <property type="molecule type" value="Genomic_DNA"/>
</dbReference>
<keyword evidence="3 5" id="KW-1133">Transmembrane helix</keyword>
<keyword evidence="2 5" id="KW-0812">Transmembrane</keyword>
<evidence type="ECO:0000259" key="6">
    <source>
        <dbReference type="PROSITE" id="PS51012"/>
    </source>
</evidence>
<dbReference type="InterPro" id="IPR013525">
    <property type="entry name" value="ABC2_TM"/>
</dbReference>
<protein>
    <recommendedName>
        <fullName evidence="5">Transport permease protein</fullName>
    </recommendedName>
</protein>
<dbReference type="GO" id="GO:0005886">
    <property type="term" value="C:plasma membrane"/>
    <property type="evidence" value="ECO:0007669"/>
    <property type="project" value="UniProtKB-SubCell"/>
</dbReference>
<comment type="caution">
    <text evidence="7">The sequence shown here is derived from an EMBL/GenBank/DDBJ whole genome shotgun (WGS) entry which is preliminary data.</text>
</comment>
<dbReference type="InterPro" id="IPR051784">
    <property type="entry name" value="Nod_factor_ABC_transporter"/>
</dbReference>
<keyword evidence="5" id="KW-1003">Cell membrane</keyword>
<feature type="transmembrane region" description="Helical" evidence="5">
    <location>
        <begin position="70"/>
        <end position="96"/>
    </location>
</feature>
<proteinExistence type="inferred from homology"/>
<dbReference type="Pfam" id="PF01061">
    <property type="entry name" value="ABC2_membrane"/>
    <property type="match status" value="1"/>
</dbReference>
<feature type="transmembrane region" description="Helical" evidence="5">
    <location>
        <begin position="117"/>
        <end position="143"/>
    </location>
</feature>
<evidence type="ECO:0000256" key="5">
    <source>
        <dbReference type="RuleBase" id="RU361157"/>
    </source>
</evidence>
<evidence type="ECO:0000313" key="8">
    <source>
        <dbReference type="Proteomes" id="UP000655287"/>
    </source>
</evidence>
<dbReference type="InterPro" id="IPR047817">
    <property type="entry name" value="ABC2_TM_bact-type"/>
</dbReference>
<evidence type="ECO:0000256" key="4">
    <source>
        <dbReference type="ARBA" id="ARBA00023136"/>
    </source>
</evidence>
<keyword evidence="8" id="KW-1185">Reference proteome</keyword>
<dbReference type="Proteomes" id="UP000655287">
    <property type="component" value="Unassembled WGS sequence"/>
</dbReference>
<keyword evidence="5" id="KW-0813">Transport</keyword>
<feature type="domain" description="ABC transmembrane type-2" evidence="6">
    <location>
        <begin position="29"/>
        <end position="263"/>
    </location>
</feature>
<evidence type="ECO:0000256" key="2">
    <source>
        <dbReference type="ARBA" id="ARBA00022692"/>
    </source>
</evidence>
<feature type="transmembrane region" description="Helical" evidence="5">
    <location>
        <begin position="155"/>
        <end position="178"/>
    </location>
</feature>
<dbReference type="AlphaFoldDB" id="A0A919QYJ8"/>
<feature type="transmembrane region" description="Helical" evidence="5">
    <location>
        <begin position="25"/>
        <end position="50"/>
    </location>
</feature>
<keyword evidence="4 5" id="KW-0472">Membrane</keyword>
<comment type="subcellular location">
    <subcellularLocation>
        <location evidence="5">Cell membrane</location>
        <topology evidence="5">Multi-pass membrane protein</topology>
    </subcellularLocation>
    <subcellularLocation>
        <location evidence="1">Membrane</location>
        <topology evidence="1">Multi-pass membrane protein</topology>
    </subcellularLocation>
</comment>
<evidence type="ECO:0000256" key="3">
    <source>
        <dbReference type="ARBA" id="ARBA00022989"/>
    </source>
</evidence>
<reference evidence="7" key="1">
    <citation type="submission" date="2021-01" db="EMBL/GenBank/DDBJ databases">
        <title>Whole genome shotgun sequence of Sphaerisporangium rufum NBRC 109079.</title>
        <authorList>
            <person name="Komaki H."/>
            <person name="Tamura T."/>
        </authorList>
    </citation>
    <scope>NUCLEOTIDE SEQUENCE</scope>
    <source>
        <strain evidence="7">NBRC 109079</strain>
    </source>
</reference>
<organism evidence="7 8">
    <name type="scientific">Sphaerisporangium rufum</name>
    <dbReference type="NCBI Taxonomy" id="1381558"/>
    <lineage>
        <taxon>Bacteria</taxon>
        <taxon>Bacillati</taxon>
        <taxon>Actinomycetota</taxon>
        <taxon>Actinomycetes</taxon>
        <taxon>Streptosporangiales</taxon>
        <taxon>Streptosporangiaceae</taxon>
        <taxon>Sphaerisporangium</taxon>
    </lineage>
</organism>
<name>A0A919QYJ8_9ACTN</name>